<dbReference type="Proteomes" id="UP000006038">
    <property type="component" value="Unassembled WGS sequence"/>
</dbReference>
<protein>
    <submittedName>
        <fullName evidence="2">Uncharacterized protein</fullName>
    </submittedName>
</protein>
<dbReference type="HOGENOM" id="CLU_2871218_0_0_1"/>
<accession>J3LCA1</accession>
<dbReference type="AlphaFoldDB" id="J3LCA1"/>
<keyword evidence="3" id="KW-1185">Reference proteome</keyword>
<feature type="transmembrane region" description="Helical" evidence="1">
    <location>
        <begin position="12"/>
        <end position="32"/>
    </location>
</feature>
<keyword evidence="1" id="KW-0812">Transmembrane</keyword>
<keyword evidence="1" id="KW-1133">Transmembrane helix</keyword>
<reference evidence="2" key="1">
    <citation type="submission" date="2013-04" db="UniProtKB">
        <authorList>
            <consortium name="EnsemblPlants"/>
        </authorList>
    </citation>
    <scope>IDENTIFICATION</scope>
</reference>
<name>J3LCA1_ORYBR</name>
<organism evidence="2">
    <name type="scientific">Oryza brachyantha</name>
    <name type="common">malo sina</name>
    <dbReference type="NCBI Taxonomy" id="4533"/>
    <lineage>
        <taxon>Eukaryota</taxon>
        <taxon>Viridiplantae</taxon>
        <taxon>Streptophyta</taxon>
        <taxon>Embryophyta</taxon>
        <taxon>Tracheophyta</taxon>
        <taxon>Spermatophyta</taxon>
        <taxon>Magnoliopsida</taxon>
        <taxon>Liliopsida</taxon>
        <taxon>Poales</taxon>
        <taxon>Poaceae</taxon>
        <taxon>BOP clade</taxon>
        <taxon>Oryzoideae</taxon>
        <taxon>Oryzeae</taxon>
        <taxon>Oryzinae</taxon>
        <taxon>Oryza</taxon>
    </lineage>
</organism>
<proteinExistence type="predicted"/>
<sequence>MHFINFYRQVFILPHSLAFTYIVYTPPFIVYTPHCIMPRIFKIYPPDKLDNSQVYHKCSGITSS</sequence>
<evidence type="ECO:0000256" key="1">
    <source>
        <dbReference type="SAM" id="Phobius"/>
    </source>
</evidence>
<evidence type="ECO:0000313" key="2">
    <source>
        <dbReference type="EnsemblPlants" id="OB02G22680.1"/>
    </source>
</evidence>
<evidence type="ECO:0000313" key="3">
    <source>
        <dbReference type="Proteomes" id="UP000006038"/>
    </source>
</evidence>
<keyword evidence="1" id="KW-0472">Membrane</keyword>
<dbReference type="Gramene" id="OB02G22680.1">
    <property type="protein sequence ID" value="OB02G22680.1"/>
    <property type="gene ID" value="OB02G22680"/>
</dbReference>
<dbReference type="EnsemblPlants" id="OB02G22680.1">
    <property type="protein sequence ID" value="OB02G22680.1"/>
    <property type="gene ID" value="OB02G22680"/>
</dbReference>